<dbReference type="EMBL" id="AP035888">
    <property type="protein sequence ID" value="BFP68766.1"/>
    <property type="molecule type" value="Genomic_DNA"/>
</dbReference>
<gene>
    <name evidence="1" type="ORF">Pbs1_21090</name>
</gene>
<name>A0AB33L215_9FLAO</name>
<protein>
    <submittedName>
        <fullName evidence="1">Uncharacterized protein</fullName>
    </submittedName>
</protein>
<evidence type="ECO:0000313" key="1">
    <source>
        <dbReference type="EMBL" id="BFP68766.1"/>
    </source>
</evidence>
<accession>A0AB33L215</accession>
<organism evidence="1">
    <name type="scientific">Tenacibaculum sp. Pbs-1</name>
    <dbReference type="NCBI Taxonomy" id="3238748"/>
    <lineage>
        <taxon>Bacteria</taxon>
        <taxon>Pseudomonadati</taxon>
        <taxon>Bacteroidota</taxon>
        <taxon>Flavobacteriia</taxon>
        <taxon>Flavobacteriales</taxon>
        <taxon>Flavobacteriaceae</taxon>
        <taxon>Tenacibaculum</taxon>
    </lineage>
</organism>
<reference evidence="1" key="1">
    <citation type="submission" date="2024-08" db="EMBL/GenBank/DDBJ databases">
        <title>Whole genome sequence of Tenacibaculum sp. strain pbs-1 associated with black-spot shell disease in Akoya pearl oysters.</title>
        <authorList>
            <person name="Sakatoku A."/>
            <person name="Suzuki T."/>
            <person name="Hatano K."/>
            <person name="Seki M."/>
            <person name="Tanaka D."/>
            <person name="Nakamura S."/>
            <person name="Suzuki N."/>
            <person name="Isshiki T."/>
        </authorList>
    </citation>
    <scope>NUCLEOTIDE SEQUENCE</scope>
    <source>
        <strain evidence="1">Pbs-1</strain>
    </source>
</reference>
<dbReference type="AlphaFoldDB" id="A0AB33L215"/>
<sequence length="336" mass="35979">MKQNKETLKQFFETGDKPTQEQYSDLIDSYIDAKQPEGEANRRFVIDETGEVSVASEQQVPGYTLSPISGTNTVDLLKDGVSVSQIDLTPYLDNINLARLVSGTVDANGLATFTREDNSTFTVDLSNLKDTAPQYQAGSNITIDTTNPLQPIINATTGSGVVTDLSYDAATRTVASSTGTDAVLPLADATNAGLQKANFYEEGIFTPTLVDLGGGATYAFNGQGVYSRVGNSVTFSYSINNVTTTGTPTGELIIGGFPFNIFNIFDVEKSTNIIISTGGNVNYDLLYTSPFSSNQFRVLKHDNGTVGNPVNYYSSVSFTDGSIKVSGTYQTNVYSS</sequence>
<proteinExistence type="predicted"/>